<reference evidence="2 3" key="1">
    <citation type="journal article" date="2014" name="Agronomy (Basel)">
        <title>A Draft Genome Sequence for Ensete ventricosum, the Drought-Tolerant Tree Against Hunger.</title>
        <authorList>
            <person name="Harrison J."/>
            <person name="Moore K.A."/>
            <person name="Paszkiewicz K."/>
            <person name="Jones T."/>
            <person name="Grant M."/>
            <person name="Ambacheew D."/>
            <person name="Muzemil S."/>
            <person name="Studholme D.J."/>
        </authorList>
    </citation>
    <scope>NUCLEOTIDE SEQUENCE [LARGE SCALE GENOMIC DNA]</scope>
</reference>
<dbReference type="AlphaFoldDB" id="A0A426Z7E1"/>
<dbReference type="Proteomes" id="UP000287651">
    <property type="component" value="Unassembled WGS sequence"/>
</dbReference>
<accession>A0A426Z7E1</accession>
<name>A0A426Z7E1_ENSVE</name>
<dbReference type="EMBL" id="AMZH03008019">
    <property type="protein sequence ID" value="RRT59898.1"/>
    <property type="molecule type" value="Genomic_DNA"/>
</dbReference>
<feature type="region of interest" description="Disordered" evidence="1">
    <location>
        <begin position="26"/>
        <end position="80"/>
    </location>
</feature>
<evidence type="ECO:0000256" key="1">
    <source>
        <dbReference type="SAM" id="MobiDB-lite"/>
    </source>
</evidence>
<evidence type="ECO:0000313" key="3">
    <source>
        <dbReference type="Proteomes" id="UP000287651"/>
    </source>
</evidence>
<proteinExistence type="predicted"/>
<gene>
    <name evidence="2" type="ORF">B296_00019088</name>
</gene>
<organism evidence="2 3">
    <name type="scientific">Ensete ventricosum</name>
    <name type="common">Abyssinian banana</name>
    <name type="synonym">Musa ensete</name>
    <dbReference type="NCBI Taxonomy" id="4639"/>
    <lineage>
        <taxon>Eukaryota</taxon>
        <taxon>Viridiplantae</taxon>
        <taxon>Streptophyta</taxon>
        <taxon>Embryophyta</taxon>
        <taxon>Tracheophyta</taxon>
        <taxon>Spermatophyta</taxon>
        <taxon>Magnoliopsida</taxon>
        <taxon>Liliopsida</taxon>
        <taxon>Zingiberales</taxon>
        <taxon>Musaceae</taxon>
        <taxon>Ensete</taxon>
    </lineage>
</organism>
<comment type="caution">
    <text evidence="2">The sequence shown here is derived from an EMBL/GenBank/DDBJ whole genome shotgun (WGS) entry which is preliminary data.</text>
</comment>
<sequence length="80" mass="8060">MIATVGCSQKITAVDLESDVRTFGATAANEAGGPPVPGGRVGVRPVPGAENEAVSRTPPHVDLAGEKKSSLTRLEHPSGG</sequence>
<feature type="compositionally biased region" description="Basic and acidic residues" evidence="1">
    <location>
        <begin position="63"/>
        <end position="80"/>
    </location>
</feature>
<protein>
    <submittedName>
        <fullName evidence="2">Uncharacterized protein</fullName>
    </submittedName>
</protein>
<evidence type="ECO:0000313" key="2">
    <source>
        <dbReference type="EMBL" id="RRT59898.1"/>
    </source>
</evidence>